<feature type="region of interest" description="Disordered" evidence="5">
    <location>
        <begin position="117"/>
        <end position="141"/>
    </location>
</feature>
<accession>A0A6P6RYD1</accession>
<comment type="similarity">
    <text evidence="1 4">Belongs to the inositol phosphokinase (IPK) family.</text>
</comment>
<dbReference type="GO" id="GO:0008440">
    <property type="term" value="F:inositol-1,4,5-trisphosphate 3-kinase activity"/>
    <property type="evidence" value="ECO:0007669"/>
    <property type="project" value="TreeGrafter"/>
</dbReference>
<dbReference type="GO" id="GO:0005737">
    <property type="term" value="C:cytoplasm"/>
    <property type="evidence" value="ECO:0007669"/>
    <property type="project" value="TreeGrafter"/>
</dbReference>
<dbReference type="SUPFAM" id="SSF56104">
    <property type="entry name" value="SAICAR synthase-like"/>
    <property type="match status" value="1"/>
</dbReference>
<gene>
    <name evidence="7" type="primary">LOC34619550</name>
</gene>
<evidence type="ECO:0000313" key="7">
    <source>
        <dbReference type="RefSeq" id="XP_026192115.1"/>
    </source>
</evidence>
<protein>
    <recommendedName>
        <fullName evidence="4">Kinase</fullName>
        <ecNumber evidence="4">2.7.-.-</ecNumber>
    </recommendedName>
</protein>
<dbReference type="GO" id="GO:0000824">
    <property type="term" value="F:inositol-1,4,5,6-tetrakisphosphate 3-kinase activity"/>
    <property type="evidence" value="ECO:0007669"/>
    <property type="project" value="TreeGrafter"/>
</dbReference>
<dbReference type="PANTHER" id="PTHR12400:SF108">
    <property type="entry name" value="KINASE"/>
    <property type="match status" value="1"/>
</dbReference>
<evidence type="ECO:0000256" key="5">
    <source>
        <dbReference type="SAM" id="MobiDB-lite"/>
    </source>
</evidence>
<dbReference type="InterPro" id="IPR005522">
    <property type="entry name" value="IPK"/>
</dbReference>
<dbReference type="AlphaFoldDB" id="A0A6P6RYD1"/>
<dbReference type="PANTHER" id="PTHR12400">
    <property type="entry name" value="INOSITOL POLYPHOSPHATE KINASE"/>
    <property type="match status" value="1"/>
</dbReference>
<reference evidence="7" key="1">
    <citation type="submission" date="2025-08" db="UniProtKB">
        <authorList>
            <consortium name="RefSeq"/>
        </authorList>
    </citation>
    <scope>IDENTIFICATION</scope>
</reference>
<dbReference type="Proteomes" id="UP000515125">
    <property type="component" value="Unplaced"/>
</dbReference>
<dbReference type="InterPro" id="IPR038286">
    <property type="entry name" value="IPK_sf"/>
</dbReference>
<dbReference type="GO" id="GO:0046854">
    <property type="term" value="P:phosphatidylinositol phosphate biosynthetic process"/>
    <property type="evidence" value="ECO:0007669"/>
    <property type="project" value="TreeGrafter"/>
</dbReference>
<evidence type="ECO:0000256" key="3">
    <source>
        <dbReference type="ARBA" id="ARBA00022777"/>
    </source>
</evidence>
<name>A0A6P6RYD1_9EIME</name>
<dbReference type="OrthoDB" id="424012at2759"/>
<dbReference type="Gene3D" id="3.30.470.160">
    <property type="entry name" value="Inositol polyphosphate kinase"/>
    <property type="match status" value="2"/>
</dbReference>
<organism evidence="6 7">
    <name type="scientific">Cyclospora cayetanensis</name>
    <dbReference type="NCBI Taxonomy" id="88456"/>
    <lineage>
        <taxon>Eukaryota</taxon>
        <taxon>Sar</taxon>
        <taxon>Alveolata</taxon>
        <taxon>Apicomplexa</taxon>
        <taxon>Conoidasida</taxon>
        <taxon>Coccidia</taxon>
        <taxon>Eucoccidiorida</taxon>
        <taxon>Eimeriorina</taxon>
        <taxon>Eimeriidae</taxon>
        <taxon>Cyclospora</taxon>
    </lineage>
</organism>
<evidence type="ECO:0000256" key="2">
    <source>
        <dbReference type="ARBA" id="ARBA00022679"/>
    </source>
</evidence>
<dbReference type="GO" id="GO:0032958">
    <property type="term" value="P:inositol phosphate biosynthetic process"/>
    <property type="evidence" value="ECO:0007669"/>
    <property type="project" value="InterPro"/>
</dbReference>
<keyword evidence="2 4" id="KW-0808">Transferase</keyword>
<dbReference type="Pfam" id="PF03770">
    <property type="entry name" value="IPK"/>
    <property type="match status" value="2"/>
</dbReference>
<keyword evidence="3 4" id="KW-0418">Kinase</keyword>
<evidence type="ECO:0000256" key="1">
    <source>
        <dbReference type="ARBA" id="ARBA00007374"/>
    </source>
</evidence>
<keyword evidence="6" id="KW-1185">Reference proteome</keyword>
<dbReference type="GO" id="GO:0005634">
    <property type="term" value="C:nucleus"/>
    <property type="evidence" value="ECO:0007669"/>
    <property type="project" value="TreeGrafter"/>
</dbReference>
<dbReference type="GeneID" id="34619550"/>
<sequence length="364" mass="38765">MQGYAGGHEERLAFSVDGRVLLKKTSMEEAHFYLWLRRLAQIDPPEAGDTGAAVESAVISPEAAALAEPAEVLGGISTKSGEARGSPGNFVICPLGCLQDCPLLALDCAWQPVGEGHANDSEGGPSGGETENANGDRKRRGCRGADCSEGSRCIALQLLQWMPFAFRVYRSDRGLSSESLSRKEVAAVELENVLFGLETPLVIDIKIGTRLHGDLATPLKRQRAALQAKARGATSLGISFSGLWGIEDGQEMRWRGGSRQQRGAFIPTNLDAYVELFRAFLVSGGAQPARSHAPGTTADRTVKLKLIDFAHATLFPQESDTGYLRGIESLILAVEAAAASCREGPGASGCRELLDLWAARGSSN</sequence>
<evidence type="ECO:0000256" key="4">
    <source>
        <dbReference type="RuleBase" id="RU363090"/>
    </source>
</evidence>
<dbReference type="EC" id="2.7.-.-" evidence="4"/>
<proteinExistence type="inferred from homology"/>
<evidence type="ECO:0000313" key="6">
    <source>
        <dbReference type="Proteomes" id="UP000515125"/>
    </source>
</evidence>
<dbReference type="RefSeq" id="XP_026192115.1">
    <property type="nucleotide sequence ID" value="XM_026336330.1"/>
</dbReference>